<evidence type="ECO:0000256" key="6">
    <source>
        <dbReference type="ARBA" id="ARBA00023034"/>
    </source>
</evidence>
<evidence type="ECO:0000256" key="8">
    <source>
        <dbReference type="ARBA" id="ARBA00023316"/>
    </source>
</evidence>
<evidence type="ECO:0000256" key="1">
    <source>
        <dbReference type="ARBA" id="ARBA00004653"/>
    </source>
</evidence>
<feature type="transmembrane region" description="Helical" evidence="9">
    <location>
        <begin position="341"/>
        <end position="364"/>
    </location>
</feature>
<evidence type="ECO:0000313" key="11">
    <source>
        <dbReference type="Proteomes" id="UP000610456"/>
    </source>
</evidence>
<dbReference type="SUPFAM" id="SSF53448">
    <property type="entry name" value="Nucleotide-diphospho-sugar transferases"/>
    <property type="match status" value="1"/>
</dbReference>
<dbReference type="GO" id="GO:0016757">
    <property type="term" value="F:glycosyltransferase activity"/>
    <property type="evidence" value="ECO:0007669"/>
    <property type="project" value="UniProtKB-KW"/>
</dbReference>
<proteinExistence type="predicted"/>
<evidence type="ECO:0000256" key="3">
    <source>
        <dbReference type="ARBA" id="ARBA00022679"/>
    </source>
</evidence>
<dbReference type="FunFam" id="3.90.550.10:FF:000057">
    <property type="entry name" value="Glycosyltransferase-like protein, family 2"/>
    <property type="match status" value="1"/>
</dbReference>
<dbReference type="AlphaFoldDB" id="A0A918VZY9"/>
<keyword evidence="11" id="KW-1185">Reference proteome</keyword>
<feature type="transmembrane region" description="Helical" evidence="9">
    <location>
        <begin position="376"/>
        <end position="395"/>
    </location>
</feature>
<dbReference type="EMBL" id="BMXB01000011">
    <property type="protein sequence ID" value="GHA42958.1"/>
    <property type="molecule type" value="Genomic_DNA"/>
</dbReference>
<keyword evidence="2" id="KW-0328">Glycosyltransferase</keyword>
<dbReference type="CDD" id="cd06437">
    <property type="entry name" value="CESA_CaSu_A2"/>
    <property type="match status" value="1"/>
</dbReference>
<feature type="transmembrane region" description="Helical" evidence="9">
    <location>
        <begin position="6"/>
        <end position="28"/>
    </location>
</feature>
<organism evidence="10 11">
    <name type="scientific">Salinimicrobium marinum</name>
    <dbReference type="NCBI Taxonomy" id="680283"/>
    <lineage>
        <taxon>Bacteria</taxon>
        <taxon>Pseudomonadati</taxon>
        <taxon>Bacteroidota</taxon>
        <taxon>Flavobacteriia</taxon>
        <taxon>Flavobacteriales</taxon>
        <taxon>Flavobacteriaceae</taxon>
        <taxon>Salinimicrobium</taxon>
    </lineage>
</organism>
<gene>
    <name evidence="10" type="ORF">GCM10007103_25160</name>
</gene>
<keyword evidence="4 9" id="KW-0812">Transmembrane</keyword>
<comment type="caution">
    <text evidence="10">The sequence shown here is derived from an EMBL/GenBank/DDBJ whole genome shotgun (WGS) entry which is preliminary data.</text>
</comment>
<reference evidence="10" key="2">
    <citation type="submission" date="2020-09" db="EMBL/GenBank/DDBJ databases">
        <authorList>
            <person name="Sun Q."/>
            <person name="Kim S."/>
        </authorList>
    </citation>
    <scope>NUCLEOTIDE SEQUENCE</scope>
    <source>
        <strain evidence="10">KCTC 12719</strain>
    </source>
</reference>
<accession>A0A918VZY9</accession>
<comment type="subcellular location">
    <subcellularLocation>
        <location evidence="1">Golgi apparatus membrane</location>
        <topology evidence="1">Multi-pass membrane protein</topology>
    </subcellularLocation>
</comment>
<reference evidence="10" key="1">
    <citation type="journal article" date="2014" name="Int. J. Syst. Evol. Microbiol.">
        <title>Complete genome sequence of Corynebacterium casei LMG S-19264T (=DSM 44701T), isolated from a smear-ripened cheese.</title>
        <authorList>
            <consortium name="US DOE Joint Genome Institute (JGI-PGF)"/>
            <person name="Walter F."/>
            <person name="Albersmeier A."/>
            <person name="Kalinowski J."/>
            <person name="Ruckert C."/>
        </authorList>
    </citation>
    <scope>NUCLEOTIDE SEQUENCE</scope>
    <source>
        <strain evidence="10">KCTC 12719</strain>
    </source>
</reference>
<dbReference type="Pfam" id="PF13641">
    <property type="entry name" value="Glyco_tranf_2_3"/>
    <property type="match status" value="1"/>
</dbReference>
<feature type="transmembrane region" description="Helical" evidence="9">
    <location>
        <begin position="436"/>
        <end position="459"/>
    </location>
</feature>
<dbReference type="RefSeq" id="WP_189605123.1">
    <property type="nucleotide sequence ID" value="NZ_BMXB01000011.1"/>
</dbReference>
<dbReference type="PANTHER" id="PTHR32044">
    <property type="entry name" value="GLUCOMANNAN 4-BETA-MANNOSYLTRANSFERASE 9"/>
    <property type="match status" value="1"/>
</dbReference>
<dbReference type="PANTHER" id="PTHR32044:SF80">
    <property type="entry name" value="XYLOGLUCAN GLYCOSYLTRANSFERASE 2-RELATED"/>
    <property type="match status" value="1"/>
</dbReference>
<dbReference type="GO" id="GO:0071555">
    <property type="term" value="P:cell wall organization"/>
    <property type="evidence" value="ECO:0007669"/>
    <property type="project" value="UniProtKB-KW"/>
</dbReference>
<keyword evidence="5 9" id="KW-1133">Transmembrane helix</keyword>
<name>A0A918VZY9_9FLAO</name>
<evidence type="ECO:0000256" key="4">
    <source>
        <dbReference type="ARBA" id="ARBA00022692"/>
    </source>
</evidence>
<keyword evidence="7 9" id="KW-0472">Membrane</keyword>
<protein>
    <submittedName>
        <fullName evidence="10">Glycosyl transferase</fullName>
    </submittedName>
</protein>
<feature type="transmembrane region" description="Helical" evidence="9">
    <location>
        <begin position="466"/>
        <end position="484"/>
    </location>
</feature>
<sequence>METVVLYIFISLLFLVFVYSLSELNLLLNFFKGRKLKNTSEKLDFTNGEEISFVTIQLPVYNEKNVVERLLKNISRIEYPREKLEIQVLDDSTDDSVLLTAQLISTLQNDGLDIKHIRRTNRKGFKAGALKEGLEIAKGEFIAIFDSDFLPGENWLLETVPYFKDKNIGVVQTRWGHLNRDFSLLTKIQAFALDFHFILEQTGRNFGNHFINFNGTAGIWRKQCILEAGNWSGDTLTEDLDLSYRAQLENWKFKYLEKVETPAELPITLPAARSQQFRWNKGAAENFQKNFSTLFRNKNVTLGTKFHAFFHLLNSSLFLLVLALAISSVPVLFILDSGNYSGYAQIMAFFGISTLIFFFCYWITFSHIHGKNWHSFLRYIGMFFAFFSIAMGLSVHNSIAALEGHFGKKSEFIRTPKFNISEKGKNLKFSSTPVEISFQLLLEILLFLYFIVAAISAFVLNNFSMIVFHMMLVFGFGYVVFQSLNIRGSISYRKEKPNLTDL</sequence>
<keyword evidence="8" id="KW-0961">Cell wall biogenesis/degradation</keyword>
<evidence type="ECO:0000256" key="7">
    <source>
        <dbReference type="ARBA" id="ARBA00023136"/>
    </source>
</evidence>
<dbReference type="InterPro" id="IPR029044">
    <property type="entry name" value="Nucleotide-diphossugar_trans"/>
</dbReference>
<evidence type="ECO:0000256" key="9">
    <source>
        <dbReference type="SAM" id="Phobius"/>
    </source>
</evidence>
<evidence type="ECO:0000256" key="2">
    <source>
        <dbReference type="ARBA" id="ARBA00022676"/>
    </source>
</evidence>
<evidence type="ECO:0000256" key="5">
    <source>
        <dbReference type="ARBA" id="ARBA00022989"/>
    </source>
</evidence>
<keyword evidence="3 10" id="KW-0808">Transferase</keyword>
<feature type="transmembrane region" description="Helical" evidence="9">
    <location>
        <begin position="312"/>
        <end position="335"/>
    </location>
</feature>
<evidence type="ECO:0000313" key="10">
    <source>
        <dbReference type="EMBL" id="GHA42958.1"/>
    </source>
</evidence>
<dbReference type="Proteomes" id="UP000610456">
    <property type="component" value="Unassembled WGS sequence"/>
</dbReference>
<keyword evidence="6" id="KW-0333">Golgi apparatus</keyword>
<dbReference type="Gene3D" id="3.90.550.10">
    <property type="entry name" value="Spore Coat Polysaccharide Biosynthesis Protein SpsA, Chain A"/>
    <property type="match status" value="1"/>
</dbReference>